<keyword evidence="3" id="KW-1185">Reference proteome</keyword>
<sequence>MLDYLGFPPGYDLYGWKHTGVIALYMATKDMKLIQQQCGHSTITQTDEYLRDLGLFLDYDILDTFPPLN</sequence>
<evidence type="ECO:0000256" key="1">
    <source>
        <dbReference type="ARBA" id="ARBA00023172"/>
    </source>
</evidence>
<evidence type="ECO:0000313" key="3">
    <source>
        <dbReference type="Proteomes" id="UP000598820"/>
    </source>
</evidence>
<dbReference type="EMBL" id="JACWZY010000036">
    <property type="protein sequence ID" value="MBD2704777.1"/>
    <property type="molecule type" value="Genomic_DNA"/>
</dbReference>
<dbReference type="InterPro" id="IPR013762">
    <property type="entry name" value="Integrase-like_cat_sf"/>
</dbReference>
<accession>A0A927AUR5</accession>
<evidence type="ECO:0000313" key="2">
    <source>
        <dbReference type="EMBL" id="MBD2704777.1"/>
    </source>
</evidence>
<protein>
    <recommendedName>
        <fullName evidence="4">Integrase</fullName>
    </recommendedName>
</protein>
<dbReference type="Gene3D" id="1.10.443.10">
    <property type="entry name" value="Intergrase catalytic core"/>
    <property type="match status" value="1"/>
</dbReference>
<name>A0A927AUR5_9BACT</name>
<dbReference type="GO" id="GO:0015074">
    <property type="term" value="P:DNA integration"/>
    <property type="evidence" value="ECO:0007669"/>
    <property type="project" value="InterPro"/>
</dbReference>
<dbReference type="GO" id="GO:0006310">
    <property type="term" value="P:DNA recombination"/>
    <property type="evidence" value="ECO:0007669"/>
    <property type="project" value="UniProtKB-KW"/>
</dbReference>
<dbReference type="RefSeq" id="WP_190891629.1">
    <property type="nucleotide sequence ID" value="NZ_JACWZY010000036.1"/>
</dbReference>
<organism evidence="2 3">
    <name type="scientific">Spirosoma profusum</name>
    <dbReference type="NCBI Taxonomy" id="2771354"/>
    <lineage>
        <taxon>Bacteria</taxon>
        <taxon>Pseudomonadati</taxon>
        <taxon>Bacteroidota</taxon>
        <taxon>Cytophagia</taxon>
        <taxon>Cytophagales</taxon>
        <taxon>Cytophagaceae</taxon>
        <taxon>Spirosoma</taxon>
    </lineage>
</organism>
<dbReference type="SUPFAM" id="SSF56349">
    <property type="entry name" value="DNA breaking-rejoining enzymes"/>
    <property type="match status" value="1"/>
</dbReference>
<reference evidence="2" key="1">
    <citation type="submission" date="2020-09" db="EMBL/GenBank/DDBJ databases">
        <authorList>
            <person name="Kim M.K."/>
        </authorList>
    </citation>
    <scope>NUCLEOTIDE SEQUENCE</scope>
    <source>
        <strain evidence="2">BT702</strain>
    </source>
</reference>
<dbReference type="AlphaFoldDB" id="A0A927AUR5"/>
<evidence type="ECO:0008006" key="4">
    <source>
        <dbReference type="Google" id="ProtNLM"/>
    </source>
</evidence>
<proteinExistence type="predicted"/>
<keyword evidence="1" id="KW-0233">DNA recombination</keyword>
<comment type="caution">
    <text evidence="2">The sequence shown here is derived from an EMBL/GenBank/DDBJ whole genome shotgun (WGS) entry which is preliminary data.</text>
</comment>
<dbReference type="GO" id="GO:0003677">
    <property type="term" value="F:DNA binding"/>
    <property type="evidence" value="ECO:0007669"/>
    <property type="project" value="InterPro"/>
</dbReference>
<gene>
    <name evidence="2" type="ORF">IC229_29355</name>
</gene>
<dbReference type="Proteomes" id="UP000598820">
    <property type="component" value="Unassembled WGS sequence"/>
</dbReference>
<dbReference type="InterPro" id="IPR011010">
    <property type="entry name" value="DNA_brk_join_enz"/>
</dbReference>